<keyword evidence="2" id="KW-1185">Reference proteome</keyword>
<name>A0ABQ1PTL6_9ENTE</name>
<accession>A0ABQ1PTL6</accession>
<dbReference type="RefSeq" id="WP_088271972.1">
    <property type="nucleotide sequence ID" value="NZ_BMKI01000015.1"/>
</dbReference>
<evidence type="ECO:0000313" key="2">
    <source>
        <dbReference type="Proteomes" id="UP000630615"/>
    </source>
</evidence>
<reference evidence="2" key="1">
    <citation type="journal article" date="2019" name="Int. J. Syst. Evol. Microbiol.">
        <title>The Global Catalogue of Microorganisms (GCM) 10K type strain sequencing project: providing services to taxonomists for standard genome sequencing and annotation.</title>
        <authorList>
            <consortium name="The Broad Institute Genomics Platform"/>
            <consortium name="The Broad Institute Genome Sequencing Center for Infectious Disease"/>
            <person name="Wu L."/>
            <person name="Ma J."/>
        </authorList>
    </citation>
    <scope>NUCLEOTIDE SEQUENCE [LARGE SCALE GENOMIC DNA]</scope>
    <source>
        <strain evidence="2">CGMCC 1.15942</strain>
    </source>
</reference>
<comment type="caution">
    <text evidence="1">The sequence shown here is derived from an EMBL/GenBank/DDBJ whole genome shotgun (WGS) entry which is preliminary data.</text>
</comment>
<protein>
    <recommendedName>
        <fullName evidence="3">ParB/Sulfiredoxin domain-containing protein</fullName>
    </recommendedName>
</protein>
<evidence type="ECO:0008006" key="3">
    <source>
        <dbReference type="Google" id="ProtNLM"/>
    </source>
</evidence>
<sequence length="192" mass="22831">MTLTLSMIRKLMKTHSYLPNHIIQKHANRIAEVVENETDCQEQYEYYRFPIYIGYSDQFILDAYLNIDKIKDFLTSNKQKPKKFLLEEFTFGTRHQEVTDENLIACTKIELDPELSVSSDPIIILRKDNYRSIIDGNTRTSFAKQISNDLDILGYELDYENLITNELYLNEYSKRLLEFNNDLNRFYKNTIK</sequence>
<dbReference type="EMBL" id="BMKI01000015">
    <property type="protein sequence ID" value="GGD03327.1"/>
    <property type="molecule type" value="Genomic_DNA"/>
</dbReference>
<organism evidence="1 2">
    <name type="scientific">Enterococcus wangshanyuanii</name>
    <dbReference type="NCBI Taxonomy" id="2005703"/>
    <lineage>
        <taxon>Bacteria</taxon>
        <taxon>Bacillati</taxon>
        <taxon>Bacillota</taxon>
        <taxon>Bacilli</taxon>
        <taxon>Lactobacillales</taxon>
        <taxon>Enterococcaceae</taxon>
        <taxon>Enterococcus</taxon>
    </lineage>
</organism>
<evidence type="ECO:0000313" key="1">
    <source>
        <dbReference type="EMBL" id="GGD03327.1"/>
    </source>
</evidence>
<proteinExistence type="predicted"/>
<dbReference type="Proteomes" id="UP000630615">
    <property type="component" value="Unassembled WGS sequence"/>
</dbReference>
<gene>
    <name evidence="1" type="ORF">GCM10011573_35990</name>
</gene>